<dbReference type="GO" id="GO:0004519">
    <property type="term" value="F:endonuclease activity"/>
    <property type="evidence" value="ECO:0007669"/>
    <property type="project" value="UniProtKB-KW"/>
</dbReference>
<dbReference type="GO" id="GO:0008270">
    <property type="term" value="F:zinc ion binding"/>
    <property type="evidence" value="ECO:0007669"/>
    <property type="project" value="InterPro"/>
</dbReference>
<keyword evidence="3" id="KW-1185">Reference proteome</keyword>
<dbReference type="Pfam" id="PF01844">
    <property type="entry name" value="HNH"/>
    <property type="match status" value="1"/>
</dbReference>
<keyword evidence="2" id="KW-0255">Endonuclease</keyword>
<dbReference type="EMBL" id="JABFED010000001">
    <property type="protein sequence ID" value="MBA1836545.1"/>
    <property type="molecule type" value="Genomic_DNA"/>
</dbReference>
<dbReference type="GO" id="GO:0003676">
    <property type="term" value="F:nucleic acid binding"/>
    <property type="evidence" value="ECO:0007669"/>
    <property type="project" value="InterPro"/>
</dbReference>
<dbReference type="SMART" id="SM00507">
    <property type="entry name" value="HNHc"/>
    <property type="match status" value="1"/>
</dbReference>
<dbReference type="Proteomes" id="UP000577408">
    <property type="component" value="Unassembled WGS sequence"/>
</dbReference>
<accession>A0A7H0KA17</accession>
<dbReference type="InterPro" id="IPR003615">
    <property type="entry name" value="HNH_nuc"/>
</dbReference>
<keyword evidence="2" id="KW-0378">Hydrolase</keyword>
<dbReference type="AlphaFoldDB" id="A0A7H0KA17"/>
<dbReference type="Gene3D" id="1.10.30.50">
    <property type="match status" value="1"/>
</dbReference>
<sequence>MTTAVAAEPNPIAVELGQEIESAHRALTQNKAALLTAIHTFDALELATECGARTTAHFLIRRLGISSSTAYEYVSVAHRLAPFAYLQKHFSDGALNYSVVRLLLKYLTPENERELVDLALRLGYHELEVALAGKEPQGGEGGDDDPEYYLRLHARENGDIAFHGNLNAADGAAFIAALKLGEIAYCDLDGLLEDVDTKVDGDIDVARDRAEEVEETLPARKTASGYGLPVGRALVTALMGIVHMVRSTPKNTLTTPGAHVNILATPDGRGYMPNNVGAPSKAIANLLANANVRLSTVDSAGLILNTSRSSRLATDGQVNALMTMWGGQCAAPGCTHTRFIEIHHVEDWATGGLTDLENLLPLCSACHSLVTEGYLQTLKDETDIHFVYRDGTRYVAENYSLPRRRDGAVTMAECGGGVRRLEVMERENSPPGRGEELELSSRRYALERQSREGNARDHASGSCATEECEDHCGDAGAEKDLEGGAEFVTLVSVVLEGALKSAVGSVTKTLGVVLRVALSHAADRGGYALVVGEVQLVGAFNEPGPDKVCAELLIADSRRATRLVQATQVKIFICLCRNGSEGNSGGCGQCGCGDALHGISLIEADGRVPETWTTVIKSHVLRGQQLKYDCNAAGASSDIRALKPPRSPAPCTARCRRRWRGRRGVSTSAGAG</sequence>
<name>A0A7H0KA17_9CORY</name>
<evidence type="ECO:0000313" key="2">
    <source>
        <dbReference type="EMBL" id="MBA1836545.1"/>
    </source>
</evidence>
<dbReference type="CDD" id="cd00085">
    <property type="entry name" value="HNHc"/>
    <property type="match status" value="1"/>
</dbReference>
<comment type="caution">
    <text evidence="2">The sequence shown here is derived from an EMBL/GenBank/DDBJ whole genome shotgun (WGS) entry which is preliminary data.</text>
</comment>
<protein>
    <submittedName>
        <fullName evidence="2">HNH endonuclease</fullName>
    </submittedName>
</protein>
<proteinExistence type="predicted"/>
<dbReference type="InterPro" id="IPR002711">
    <property type="entry name" value="HNH"/>
</dbReference>
<feature type="domain" description="HNH nuclease" evidence="1">
    <location>
        <begin position="316"/>
        <end position="368"/>
    </location>
</feature>
<organism evidence="2 3">
    <name type="scientific">Corynebacterium wankanglinii</name>
    <dbReference type="NCBI Taxonomy" id="2735136"/>
    <lineage>
        <taxon>Bacteria</taxon>
        <taxon>Bacillati</taxon>
        <taxon>Actinomycetota</taxon>
        <taxon>Actinomycetes</taxon>
        <taxon>Mycobacteriales</taxon>
        <taxon>Corynebacteriaceae</taxon>
        <taxon>Corynebacterium</taxon>
    </lineage>
</organism>
<reference evidence="2 3" key="1">
    <citation type="submission" date="2020-05" db="EMBL/GenBank/DDBJ databases">
        <title>Descriptions of Corynebacterium xxxx sp. nov., Corynebacterium yyyy sp. nov. and Corynebacterium zzzz sp. nov.</title>
        <authorList>
            <person name="Zhang G."/>
        </authorList>
    </citation>
    <scope>NUCLEOTIDE SEQUENCE [LARGE SCALE GENOMIC DNA]</scope>
    <source>
        <strain evidence="3">zg-913</strain>
    </source>
</reference>
<evidence type="ECO:0000313" key="3">
    <source>
        <dbReference type="Proteomes" id="UP000577408"/>
    </source>
</evidence>
<dbReference type="RefSeq" id="WP_181191267.1">
    <property type="nucleotide sequence ID" value="NZ_JABFED010000001.1"/>
</dbReference>
<evidence type="ECO:0000259" key="1">
    <source>
        <dbReference type="SMART" id="SM00507"/>
    </source>
</evidence>
<keyword evidence="2" id="KW-0540">Nuclease</keyword>
<gene>
    <name evidence="2" type="ORF">HMA55_01220</name>
</gene>